<dbReference type="AlphaFoldDB" id="A0A7Z0QQX4"/>
<dbReference type="Pfam" id="PF13487">
    <property type="entry name" value="HD_5"/>
    <property type="match status" value="1"/>
</dbReference>
<dbReference type="PROSITE" id="PS50110">
    <property type="entry name" value="RESPONSE_REGULATORY"/>
    <property type="match status" value="1"/>
</dbReference>
<dbReference type="PANTHER" id="PTHR45228">
    <property type="entry name" value="CYCLIC DI-GMP PHOSPHODIESTERASE TM_0186-RELATED"/>
    <property type="match status" value="1"/>
</dbReference>
<dbReference type="GO" id="GO:0000160">
    <property type="term" value="P:phosphorelay signal transduction system"/>
    <property type="evidence" value="ECO:0007669"/>
    <property type="project" value="InterPro"/>
</dbReference>
<evidence type="ECO:0000313" key="4">
    <source>
        <dbReference type="Proteomes" id="UP000589896"/>
    </source>
</evidence>
<organism evidence="3 4">
    <name type="scientific">Luteimonas deserti</name>
    <dbReference type="NCBI Taxonomy" id="2752306"/>
    <lineage>
        <taxon>Bacteria</taxon>
        <taxon>Pseudomonadati</taxon>
        <taxon>Pseudomonadota</taxon>
        <taxon>Gammaproteobacteria</taxon>
        <taxon>Lysobacterales</taxon>
        <taxon>Lysobacteraceae</taxon>
        <taxon>Luteimonas</taxon>
    </lineage>
</organism>
<protein>
    <submittedName>
        <fullName evidence="3">Response regulator</fullName>
    </submittedName>
</protein>
<dbReference type="Gene3D" id="3.40.50.2300">
    <property type="match status" value="1"/>
</dbReference>
<dbReference type="PANTHER" id="PTHR45228:SF8">
    <property type="entry name" value="TWO-COMPONENT RESPONSE REGULATOR-RELATED"/>
    <property type="match status" value="1"/>
</dbReference>
<evidence type="ECO:0000256" key="1">
    <source>
        <dbReference type="PROSITE-ProRule" id="PRU00169"/>
    </source>
</evidence>
<reference evidence="3 4" key="1">
    <citation type="submission" date="2020-07" db="EMBL/GenBank/DDBJ databases">
        <title>isolation of Luteimonas sp. SJ-16.</title>
        <authorList>
            <person name="Huang X.-X."/>
            <person name="Xu L."/>
            <person name="Sun J.-Q."/>
        </authorList>
    </citation>
    <scope>NUCLEOTIDE SEQUENCE [LARGE SCALE GENOMIC DNA]</scope>
    <source>
        <strain evidence="3 4">SJ-16</strain>
    </source>
</reference>
<sequence>MSEAALPRILCVDDEPNLLAGLERSLFDRFDVTTADGGAAGLAALEASGPFAAIVSDMRMPNMDGVAFLAQARQRAPDTVRILLTGQADTASAIAAINHGAIFRFLCKPCPTEVLVATLDEATTRHRMTLLEREVLETTLSSAVNTLGEVLSMAAPAAFQCATLAQTCVRHALGRLDWAEGWTVQVAAALSQIGLVGVPSELLQRDLAGEPLEDSERALLQRHPEVGYRLIVSIPRLQPVAEIVRHQAVPPPPEAADVVVRGAHLLRAALELTRLLAGSASHARALGALTTMEPPVPGEIVRALFDFRMESMRRSRSVRVRDLMPGWIVEEDIRTQRGILVLTAGSELTATAILALRNHVAAHAIAEPLRVSCSG</sequence>
<evidence type="ECO:0000313" key="3">
    <source>
        <dbReference type="EMBL" id="NYZ61953.1"/>
    </source>
</evidence>
<dbReference type="EMBL" id="JACCJZ010000010">
    <property type="protein sequence ID" value="NYZ61953.1"/>
    <property type="molecule type" value="Genomic_DNA"/>
</dbReference>
<dbReference type="InterPro" id="IPR011006">
    <property type="entry name" value="CheY-like_superfamily"/>
</dbReference>
<evidence type="ECO:0000259" key="2">
    <source>
        <dbReference type="PROSITE" id="PS50110"/>
    </source>
</evidence>
<dbReference type="Gene3D" id="1.10.3210.10">
    <property type="entry name" value="Hypothetical protein af1432"/>
    <property type="match status" value="1"/>
</dbReference>
<dbReference type="SUPFAM" id="SSF52172">
    <property type="entry name" value="CheY-like"/>
    <property type="match status" value="1"/>
</dbReference>
<keyword evidence="1" id="KW-0597">Phosphoprotein</keyword>
<comment type="caution">
    <text evidence="3">The sequence shown here is derived from an EMBL/GenBank/DDBJ whole genome shotgun (WGS) entry which is preliminary data.</text>
</comment>
<dbReference type="CDD" id="cd17569">
    <property type="entry name" value="REC_HupR-like"/>
    <property type="match status" value="1"/>
</dbReference>
<accession>A0A7Z0QQX4</accession>
<dbReference type="SMART" id="SM00448">
    <property type="entry name" value="REC"/>
    <property type="match status" value="1"/>
</dbReference>
<dbReference type="Pfam" id="PF00072">
    <property type="entry name" value="Response_reg"/>
    <property type="match status" value="1"/>
</dbReference>
<proteinExistence type="predicted"/>
<feature type="modified residue" description="4-aspartylphosphate" evidence="1">
    <location>
        <position position="57"/>
    </location>
</feature>
<dbReference type="InterPro" id="IPR052020">
    <property type="entry name" value="Cyclic_di-GMP/3'3'-cGAMP_PDE"/>
</dbReference>
<dbReference type="Proteomes" id="UP000589896">
    <property type="component" value="Unassembled WGS sequence"/>
</dbReference>
<name>A0A7Z0QQX4_9GAMM</name>
<feature type="domain" description="Response regulatory" evidence="2">
    <location>
        <begin position="8"/>
        <end position="123"/>
    </location>
</feature>
<keyword evidence="4" id="KW-1185">Reference proteome</keyword>
<gene>
    <name evidence="3" type="ORF">H0E82_04110</name>
</gene>
<dbReference type="InterPro" id="IPR001789">
    <property type="entry name" value="Sig_transdc_resp-reg_receiver"/>
</dbReference>